<organism evidence="5 6">
    <name type="scientific">Kordia periserrulae</name>
    <dbReference type="NCBI Taxonomy" id="701523"/>
    <lineage>
        <taxon>Bacteria</taxon>
        <taxon>Pseudomonadati</taxon>
        <taxon>Bacteroidota</taxon>
        <taxon>Flavobacteriia</taxon>
        <taxon>Flavobacteriales</taxon>
        <taxon>Flavobacteriaceae</taxon>
        <taxon>Kordia</taxon>
    </lineage>
</organism>
<protein>
    <submittedName>
        <fullName evidence="5">Putative dehydrogenase</fullName>
    </submittedName>
</protein>
<keyword evidence="6" id="KW-1185">Reference proteome</keyword>
<dbReference type="Gene3D" id="3.40.50.720">
    <property type="entry name" value="NAD(P)-binding Rossmann-like Domain"/>
    <property type="match status" value="1"/>
</dbReference>
<feature type="domain" description="GFO/IDH/MocA-like oxidoreductase" evidence="4">
    <location>
        <begin position="132"/>
        <end position="247"/>
    </location>
</feature>
<dbReference type="EMBL" id="QBKT01000001">
    <property type="protein sequence ID" value="PTX63690.1"/>
    <property type="molecule type" value="Genomic_DNA"/>
</dbReference>
<dbReference type="PANTHER" id="PTHR22604">
    <property type="entry name" value="OXIDOREDUCTASES"/>
    <property type="match status" value="1"/>
</dbReference>
<evidence type="ECO:0000313" key="6">
    <source>
        <dbReference type="Proteomes" id="UP000244090"/>
    </source>
</evidence>
<keyword evidence="2" id="KW-0560">Oxidoreductase</keyword>
<dbReference type="Pfam" id="PF22725">
    <property type="entry name" value="GFO_IDH_MocA_C3"/>
    <property type="match status" value="1"/>
</dbReference>
<accession>A0A2T6C5T4</accession>
<dbReference type="InterPro" id="IPR050984">
    <property type="entry name" value="Gfo/Idh/MocA_domain"/>
</dbReference>
<dbReference type="InterPro" id="IPR036291">
    <property type="entry name" value="NAD(P)-bd_dom_sf"/>
</dbReference>
<dbReference type="Gene3D" id="3.30.360.10">
    <property type="entry name" value="Dihydrodipicolinate Reductase, domain 2"/>
    <property type="match status" value="1"/>
</dbReference>
<dbReference type="InterPro" id="IPR000683">
    <property type="entry name" value="Gfo/Idh/MocA-like_OxRdtase_N"/>
</dbReference>
<name>A0A2T6C5T4_9FLAO</name>
<evidence type="ECO:0000256" key="2">
    <source>
        <dbReference type="ARBA" id="ARBA00023002"/>
    </source>
</evidence>
<dbReference type="Proteomes" id="UP000244090">
    <property type="component" value="Unassembled WGS sequence"/>
</dbReference>
<dbReference type="Pfam" id="PF01408">
    <property type="entry name" value="GFO_IDH_MocA"/>
    <property type="match status" value="1"/>
</dbReference>
<dbReference type="SUPFAM" id="SSF55347">
    <property type="entry name" value="Glyceraldehyde-3-phosphate dehydrogenase-like, C-terminal domain"/>
    <property type="match status" value="1"/>
</dbReference>
<dbReference type="AlphaFoldDB" id="A0A2T6C5T4"/>
<proteinExistence type="inferred from homology"/>
<evidence type="ECO:0000259" key="3">
    <source>
        <dbReference type="Pfam" id="PF01408"/>
    </source>
</evidence>
<evidence type="ECO:0000313" key="5">
    <source>
        <dbReference type="EMBL" id="PTX63690.1"/>
    </source>
</evidence>
<dbReference type="GO" id="GO:0000166">
    <property type="term" value="F:nucleotide binding"/>
    <property type="evidence" value="ECO:0007669"/>
    <property type="project" value="InterPro"/>
</dbReference>
<dbReference type="InterPro" id="IPR055170">
    <property type="entry name" value="GFO_IDH_MocA-like_dom"/>
</dbReference>
<dbReference type="OrthoDB" id="9815825at2"/>
<gene>
    <name evidence="5" type="ORF">C8N46_101294</name>
</gene>
<evidence type="ECO:0000256" key="1">
    <source>
        <dbReference type="ARBA" id="ARBA00010928"/>
    </source>
</evidence>
<reference evidence="5 6" key="1">
    <citation type="submission" date="2018-04" db="EMBL/GenBank/DDBJ databases">
        <title>Genomic Encyclopedia of Archaeal and Bacterial Type Strains, Phase II (KMG-II): from individual species to whole genera.</title>
        <authorList>
            <person name="Goeker M."/>
        </authorList>
    </citation>
    <scope>NUCLEOTIDE SEQUENCE [LARGE SCALE GENOMIC DNA]</scope>
    <source>
        <strain evidence="5 6">DSM 25731</strain>
    </source>
</reference>
<evidence type="ECO:0000259" key="4">
    <source>
        <dbReference type="Pfam" id="PF22725"/>
    </source>
</evidence>
<sequence>MSQKIRWGILGLGKIAHKFASDLQLSDTAILQGVASRSLEKASDFATTYHAKKAFSSYEALVKDEEIDIVYIATPHALHFENTMLCLQHKKAVLCEKPLGMHLTEVQQMIEKSKAQNVFLMEAIWTRFMPSYQKVLELLNKKAIGEIISVRADFGFQTPFQPESRLFDKKLGGGSLLDIGLYPIFLSLTVLGMPSNIKASARFTKTGVDSFCAMLFDYENGQKAVLESTFEVDTPTEAYIFGTKGVIKLHRRFHEANTVSLIKNNKETVFEVPHAGIGYIHEIEAVHACMLAGKTEHPKLPLEFSLQLMTIIDKVKSAIGLQYIV</sequence>
<dbReference type="RefSeq" id="WP_108113070.1">
    <property type="nucleotide sequence ID" value="NZ_QBKT01000001.1"/>
</dbReference>
<dbReference type="GO" id="GO:0016491">
    <property type="term" value="F:oxidoreductase activity"/>
    <property type="evidence" value="ECO:0007669"/>
    <property type="project" value="UniProtKB-KW"/>
</dbReference>
<dbReference type="SUPFAM" id="SSF51735">
    <property type="entry name" value="NAD(P)-binding Rossmann-fold domains"/>
    <property type="match status" value="1"/>
</dbReference>
<feature type="domain" description="Gfo/Idh/MocA-like oxidoreductase N-terminal" evidence="3">
    <location>
        <begin position="5"/>
        <end position="121"/>
    </location>
</feature>
<comment type="similarity">
    <text evidence="1">Belongs to the Gfo/Idh/MocA family.</text>
</comment>
<comment type="caution">
    <text evidence="5">The sequence shown here is derived from an EMBL/GenBank/DDBJ whole genome shotgun (WGS) entry which is preliminary data.</text>
</comment>
<dbReference type="PANTHER" id="PTHR22604:SF105">
    <property type="entry name" value="TRANS-1,2-DIHYDROBENZENE-1,2-DIOL DEHYDROGENASE"/>
    <property type="match status" value="1"/>
</dbReference>